<evidence type="ECO:0000313" key="2">
    <source>
        <dbReference type="Proteomes" id="UP001162164"/>
    </source>
</evidence>
<dbReference type="Proteomes" id="UP001162164">
    <property type="component" value="Unassembled WGS sequence"/>
</dbReference>
<proteinExistence type="predicted"/>
<reference evidence="1" key="1">
    <citation type="journal article" date="2023" name="Insect Mol. Biol.">
        <title>Genome sequencing provides insights into the evolution of gene families encoding plant cell wall-degrading enzymes in longhorned beetles.</title>
        <authorList>
            <person name="Shin N.R."/>
            <person name="Okamura Y."/>
            <person name="Kirsch R."/>
            <person name="Pauchet Y."/>
        </authorList>
    </citation>
    <scope>NUCLEOTIDE SEQUENCE</scope>
    <source>
        <strain evidence="1">MMC_N1</strain>
    </source>
</reference>
<organism evidence="1 2">
    <name type="scientific">Molorchus minor</name>
    <dbReference type="NCBI Taxonomy" id="1323400"/>
    <lineage>
        <taxon>Eukaryota</taxon>
        <taxon>Metazoa</taxon>
        <taxon>Ecdysozoa</taxon>
        <taxon>Arthropoda</taxon>
        <taxon>Hexapoda</taxon>
        <taxon>Insecta</taxon>
        <taxon>Pterygota</taxon>
        <taxon>Neoptera</taxon>
        <taxon>Endopterygota</taxon>
        <taxon>Coleoptera</taxon>
        <taxon>Polyphaga</taxon>
        <taxon>Cucujiformia</taxon>
        <taxon>Chrysomeloidea</taxon>
        <taxon>Cerambycidae</taxon>
        <taxon>Lamiinae</taxon>
        <taxon>Monochamini</taxon>
        <taxon>Molorchus</taxon>
    </lineage>
</organism>
<gene>
    <name evidence="1" type="ORF">NQ317_014983</name>
</gene>
<evidence type="ECO:0000313" key="1">
    <source>
        <dbReference type="EMBL" id="KAJ8970431.1"/>
    </source>
</evidence>
<dbReference type="EMBL" id="JAPWTJ010001622">
    <property type="protein sequence ID" value="KAJ8970431.1"/>
    <property type="molecule type" value="Genomic_DNA"/>
</dbReference>
<keyword evidence="2" id="KW-1185">Reference proteome</keyword>
<sequence length="223" mass="25909">MIKDKDTLRFIHKFQFQAINKRLTMKKSVSFDNVLTRTKLELDEDISKSSTTLKKPDVESRKKSLIERRMSKSLYLKIDYPKELPIIRQNSVPKFFLDTPEQNQTESTLIKSPLTSLQSPMVGTEHSFDLYSVVQMEKIKTQTVKRILLRFTGLTHEEKKDIQTIILAHLDADRKFMLQTLAKLKLVQNFLASLHLDTNLYQLGHMSGTTKVSVWHDILSWTG</sequence>
<name>A0ABQ9J0M0_9CUCU</name>
<protein>
    <submittedName>
        <fullName evidence="1">Uncharacterized protein</fullName>
    </submittedName>
</protein>
<accession>A0ABQ9J0M0</accession>
<comment type="caution">
    <text evidence="1">The sequence shown here is derived from an EMBL/GenBank/DDBJ whole genome shotgun (WGS) entry which is preliminary data.</text>
</comment>